<feature type="region of interest" description="Disordered" evidence="11">
    <location>
        <begin position="79"/>
        <end position="101"/>
    </location>
</feature>
<proteinExistence type="inferred from homology"/>
<keyword evidence="13" id="KW-1185">Reference proteome</keyword>
<evidence type="ECO:0000256" key="4">
    <source>
        <dbReference type="ARBA" id="ARBA00008905"/>
    </source>
</evidence>
<keyword evidence="6 10" id="KW-0732">Signal</keyword>
<comment type="subcellular location">
    <subcellularLocation>
        <location evidence="2 10">Endoplasmic reticulum membrane</location>
        <topology evidence="2 10">Single-pass type I membrane protein</topology>
    </subcellularLocation>
</comment>
<sequence>MGCRIDLLFFLSIAFLSSYVLADLIVTKVDRRIDLTSHIIRIISSVKVENDGDDPVSAFLVAFPDHHAKHLAFLSASQNEGKGKTKGPRASLPIEASKPEGTPPSLEFYSITLPKGIAKGETLTLDILAVFAHILKPFPEQVAQGDFQLVLFQDSAYYLSPYLVKSQTLTVKLPDARIESYTKLEKSKVQGSELKYGPYENQPPFSYTPIVVHYESRKPFAVAQKLVREIEISHWGNVQITEHYNLIHGGAHLKGEFSRLDYQVNPQAKGAGAFSRLVARLPPRVHSIYYRDEIGNISTSRVWSDSKKTEVEIEPRYPLFGGWKTFFTFGYSLPLKDYLFQSEGKRFLNISFGSPIEELLIEELIVKVVLPEGSRDMYVSVPYPMEQWQETKLSHLDIVGRPVVALRKTNAVPEHNQHFQVYYKFNSVSLLREPLMLILGFFFLFVACIVYTHTDLSISKSSPSYLAKLQWDEVGQYSLVDFRKSNLLVQTAVQQLENIINRRLMIYDKLEVSLRDLSRTGNIQACKTARKSADTLLKELSKELKPLLAFLQSSPQAARFFSKAEELVAKERELQEKLIAKHSIIVDCYEKKLSGREIENRIALHQQKITALRQEVDDLLEFIEGI</sequence>
<keyword evidence="7 10" id="KW-0256">Endoplasmic reticulum</keyword>
<comment type="caution">
    <text evidence="12">The sequence shown here is derived from an EMBL/GenBank/DDBJ whole genome shotgun (WGS) entry which is preliminary data.</text>
</comment>
<dbReference type="Pfam" id="PF04597">
    <property type="entry name" value="Ribophorin_I"/>
    <property type="match status" value="1"/>
</dbReference>
<evidence type="ECO:0000256" key="1">
    <source>
        <dbReference type="ARBA" id="ARBA00002791"/>
    </source>
</evidence>
<evidence type="ECO:0000256" key="9">
    <source>
        <dbReference type="ARBA" id="ARBA00023136"/>
    </source>
</evidence>
<dbReference type="InterPro" id="IPR007676">
    <property type="entry name" value="Ribophorin_I"/>
</dbReference>
<evidence type="ECO:0000256" key="2">
    <source>
        <dbReference type="ARBA" id="ARBA00004115"/>
    </source>
</evidence>
<comment type="function">
    <text evidence="1 10">Subunit of the oligosaccharyl transferase (OST) complex that catalyzes the initial transfer of a defined glycan (Glc(3)Man(9)GlcNAc(2) in eukaryotes) from the lipid carrier dolichol-pyrophosphate to an asparagine residue within an Asn-X-Ser/Thr consensus motif in nascent polypeptide chains, the first step in protein N-glycosylation. N-glycosylation occurs cotranslationally and the complex associates with the Sec61 complex at the channel-forming translocon complex that mediates protein translocation across the endoplasmic reticulum (ER). All subunits are required for a maximal enzyme activity.</text>
</comment>
<keyword evidence="8 10" id="KW-1133">Transmembrane helix</keyword>
<organism evidence="12 13">
    <name type="scientific">Carnegiea gigantea</name>
    <dbReference type="NCBI Taxonomy" id="171969"/>
    <lineage>
        <taxon>Eukaryota</taxon>
        <taxon>Viridiplantae</taxon>
        <taxon>Streptophyta</taxon>
        <taxon>Embryophyta</taxon>
        <taxon>Tracheophyta</taxon>
        <taxon>Spermatophyta</taxon>
        <taxon>Magnoliopsida</taxon>
        <taxon>eudicotyledons</taxon>
        <taxon>Gunneridae</taxon>
        <taxon>Pentapetalae</taxon>
        <taxon>Caryophyllales</taxon>
        <taxon>Cactineae</taxon>
        <taxon>Cactaceae</taxon>
        <taxon>Cactoideae</taxon>
        <taxon>Echinocereeae</taxon>
        <taxon>Carnegiea</taxon>
    </lineage>
</organism>
<dbReference type="GO" id="GO:0018279">
    <property type="term" value="P:protein N-linked glycosylation via asparagine"/>
    <property type="evidence" value="ECO:0007669"/>
    <property type="project" value="TreeGrafter"/>
</dbReference>
<gene>
    <name evidence="12" type="ORF">Cgig2_010979</name>
</gene>
<evidence type="ECO:0000256" key="5">
    <source>
        <dbReference type="ARBA" id="ARBA00022692"/>
    </source>
</evidence>
<feature type="signal peptide" evidence="10">
    <location>
        <begin position="1"/>
        <end position="22"/>
    </location>
</feature>
<dbReference type="OrthoDB" id="310030at2759"/>
<accession>A0A9Q1Q8M2</accession>
<evidence type="ECO:0000313" key="12">
    <source>
        <dbReference type="EMBL" id="KAJ8433003.1"/>
    </source>
</evidence>
<dbReference type="AlphaFoldDB" id="A0A9Q1Q8M2"/>
<evidence type="ECO:0000256" key="3">
    <source>
        <dbReference type="ARBA" id="ARBA00004922"/>
    </source>
</evidence>
<evidence type="ECO:0000256" key="7">
    <source>
        <dbReference type="ARBA" id="ARBA00022824"/>
    </source>
</evidence>
<comment type="similarity">
    <text evidence="4 10">Belongs to the OST1 family.</text>
</comment>
<evidence type="ECO:0000256" key="8">
    <source>
        <dbReference type="ARBA" id="ARBA00022989"/>
    </source>
</evidence>
<protein>
    <recommendedName>
        <fullName evidence="10">Dolichyl-diphosphooligosaccharide--protein glycosyltransferase subunit 1</fullName>
    </recommendedName>
</protein>
<reference evidence="12" key="1">
    <citation type="submission" date="2022-04" db="EMBL/GenBank/DDBJ databases">
        <title>Carnegiea gigantea Genome sequencing and assembly v2.</title>
        <authorList>
            <person name="Copetti D."/>
            <person name="Sanderson M.J."/>
            <person name="Burquez A."/>
            <person name="Wojciechowski M.F."/>
        </authorList>
    </citation>
    <scope>NUCLEOTIDE SEQUENCE</scope>
    <source>
        <strain evidence="12">SGP5-SGP5p</strain>
        <tissue evidence="12">Aerial part</tissue>
    </source>
</reference>
<feature type="transmembrane region" description="Helical" evidence="10">
    <location>
        <begin position="434"/>
        <end position="452"/>
    </location>
</feature>
<feature type="chain" id="PRO_5040528688" description="Dolichyl-diphosphooligosaccharide--protein glycosyltransferase subunit 1" evidence="10">
    <location>
        <begin position="23"/>
        <end position="626"/>
    </location>
</feature>
<dbReference type="EMBL" id="JAKOGI010000566">
    <property type="protein sequence ID" value="KAJ8433003.1"/>
    <property type="molecule type" value="Genomic_DNA"/>
</dbReference>
<evidence type="ECO:0000256" key="10">
    <source>
        <dbReference type="RuleBase" id="RU361143"/>
    </source>
</evidence>
<comment type="subunit">
    <text evidence="10">Component of the oligosaccharyltransferase (OST) complex.</text>
</comment>
<dbReference type="Proteomes" id="UP001153076">
    <property type="component" value="Unassembled WGS sequence"/>
</dbReference>
<comment type="pathway">
    <text evidence="3 10">Protein modification; protein glycosylation.</text>
</comment>
<evidence type="ECO:0000256" key="11">
    <source>
        <dbReference type="SAM" id="MobiDB-lite"/>
    </source>
</evidence>
<dbReference type="PANTHER" id="PTHR21049:SF0">
    <property type="entry name" value="DOLICHYL-DIPHOSPHOOLIGOSACCHARIDE--PROTEIN GLYCOSYLTRANSFERASE SUBUNIT 1"/>
    <property type="match status" value="1"/>
</dbReference>
<keyword evidence="9 10" id="KW-0472">Membrane</keyword>
<evidence type="ECO:0000313" key="13">
    <source>
        <dbReference type="Proteomes" id="UP001153076"/>
    </source>
</evidence>
<dbReference type="PANTHER" id="PTHR21049">
    <property type="entry name" value="RIBOPHORIN I"/>
    <property type="match status" value="1"/>
</dbReference>
<keyword evidence="5 10" id="KW-0812">Transmembrane</keyword>
<dbReference type="GO" id="GO:0008250">
    <property type="term" value="C:oligosaccharyltransferase complex"/>
    <property type="evidence" value="ECO:0007669"/>
    <property type="project" value="UniProtKB-UniRule"/>
</dbReference>
<evidence type="ECO:0000256" key="6">
    <source>
        <dbReference type="ARBA" id="ARBA00022729"/>
    </source>
</evidence>
<name>A0A9Q1Q8M2_9CARY</name>